<evidence type="ECO:0000256" key="2">
    <source>
        <dbReference type="ARBA" id="ARBA00012003"/>
    </source>
</evidence>
<evidence type="ECO:0000256" key="4">
    <source>
        <dbReference type="ARBA" id="ARBA00022679"/>
    </source>
</evidence>
<dbReference type="AlphaFoldDB" id="A0A6G1H170"/>
<feature type="compositionally biased region" description="Low complexity" evidence="6">
    <location>
        <begin position="114"/>
        <end position="125"/>
    </location>
</feature>
<evidence type="ECO:0000313" key="8">
    <source>
        <dbReference type="Proteomes" id="UP000800041"/>
    </source>
</evidence>
<reference evidence="7" key="1">
    <citation type="journal article" date="2020" name="Stud. Mycol.">
        <title>101 Dothideomycetes genomes: a test case for predicting lifestyles and emergence of pathogens.</title>
        <authorList>
            <person name="Haridas S."/>
            <person name="Albert R."/>
            <person name="Binder M."/>
            <person name="Bloem J."/>
            <person name="Labutti K."/>
            <person name="Salamov A."/>
            <person name="Andreopoulos B."/>
            <person name="Baker S."/>
            <person name="Barry K."/>
            <person name="Bills G."/>
            <person name="Bluhm B."/>
            <person name="Cannon C."/>
            <person name="Castanera R."/>
            <person name="Culley D."/>
            <person name="Daum C."/>
            <person name="Ezra D."/>
            <person name="Gonzalez J."/>
            <person name="Henrissat B."/>
            <person name="Kuo A."/>
            <person name="Liang C."/>
            <person name="Lipzen A."/>
            <person name="Lutzoni F."/>
            <person name="Magnuson J."/>
            <person name="Mondo S."/>
            <person name="Nolan M."/>
            <person name="Ohm R."/>
            <person name="Pangilinan J."/>
            <person name="Park H.-J."/>
            <person name="Ramirez L."/>
            <person name="Alfaro M."/>
            <person name="Sun H."/>
            <person name="Tritt A."/>
            <person name="Yoshinaga Y."/>
            <person name="Zwiers L.-H."/>
            <person name="Turgeon B."/>
            <person name="Goodwin S."/>
            <person name="Spatafora J."/>
            <person name="Crous P."/>
            <person name="Grigoriev I."/>
        </authorList>
    </citation>
    <scope>NUCLEOTIDE SEQUENCE</scope>
    <source>
        <strain evidence="7">CBS 113979</strain>
    </source>
</reference>
<name>A0A6G1H170_9PEZI</name>
<comment type="similarity">
    <text evidence="1">Belongs to the carnosine N-methyltransferase family.</text>
</comment>
<dbReference type="Proteomes" id="UP000800041">
    <property type="component" value="Unassembled WGS sequence"/>
</dbReference>
<keyword evidence="4 7" id="KW-0808">Transferase</keyword>
<keyword evidence="5" id="KW-0949">S-adenosyl-L-methionine</keyword>
<dbReference type="Pfam" id="PF07942">
    <property type="entry name" value="CARME"/>
    <property type="match status" value="1"/>
</dbReference>
<sequence>MKSFEESLIPMDTTENESAGARDDSPVDEEDRRVLFAALDSFLQYRRVAHYNVTHLRRQSFYALPSSHWMLLSSPPFSILDTLSAVDDAIAANADIAEAIVYAGLSAFGISATPTPTSDTSSTKPIWPGTAKSSDLDKARSTIRQIYRDWSIEGAAERNASHVPVLSTLRAEFSSTPDAQKGNIKVLVPGAGLGRLAFEICKAGFSVEGNEISYHQLLASSLILNNTKNAHQYPLYPWALSFSNHTTRAHQLEKIMIPDVHPGSELDAASEGKDTHAFQRLGMSAGDFCITYKEDGYKDTFDAITTVFFIDTAPNLIAYIETIHHSLKPGGIWINVGPLLWHFENNAPGSHGNNEKKKFDGGKQQGTVEDEPMGIAEPGAVELADDEVIKLVEHFGFAIEKHETGAIATGYTQSPHSMLQNIYRPSFWVARKK</sequence>
<proteinExistence type="inferred from homology"/>
<dbReference type="PANTHER" id="PTHR12303:SF6">
    <property type="entry name" value="CARNOSINE N-METHYLTRANSFERASE"/>
    <property type="match status" value="1"/>
</dbReference>
<keyword evidence="8" id="KW-1185">Reference proteome</keyword>
<dbReference type="GO" id="GO:0030735">
    <property type="term" value="F:carnosine N-methyltransferase activity"/>
    <property type="evidence" value="ECO:0007669"/>
    <property type="project" value="UniProtKB-EC"/>
</dbReference>
<accession>A0A6G1H170</accession>
<evidence type="ECO:0000313" key="7">
    <source>
        <dbReference type="EMBL" id="KAF1986749.1"/>
    </source>
</evidence>
<dbReference type="InterPro" id="IPR012901">
    <property type="entry name" value="CARME"/>
</dbReference>
<dbReference type="OrthoDB" id="978at2759"/>
<evidence type="ECO:0000256" key="5">
    <source>
        <dbReference type="ARBA" id="ARBA00022691"/>
    </source>
</evidence>
<dbReference type="PANTHER" id="PTHR12303">
    <property type="entry name" value="CARNOSINE N-METHYLTRANSFERASE"/>
    <property type="match status" value="1"/>
</dbReference>
<evidence type="ECO:0000256" key="6">
    <source>
        <dbReference type="SAM" id="MobiDB-lite"/>
    </source>
</evidence>
<evidence type="ECO:0000256" key="3">
    <source>
        <dbReference type="ARBA" id="ARBA00022603"/>
    </source>
</evidence>
<dbReference type="SMART" id="SM01296">
    <property type="entry name" value="N2227"/>
    <property type="match status" value="1"/>
</dbReference>
<dbReference type="Gene3D" id="3.40.50.150">
    <property type="entry name" value="Vaccinia Virus protein VP39"/>
    <property type="match status" value="1"/>
</dbReference>
<protein>
    <recommendedName>
        <fullName evidence="2">carnosine N-methyltransferase</fullName>
        <ecNumber evidence="2">2.1.1.22</ecNumber>
    </recommendedName>
</protein>
<organism evidence="7 8">
    <name type="scientific">Aulographum hederae CBS 113979</name>
    <dbReference type="NCBI Taxonomy" id="1176131"/>
    <lineage>
        <taxon>Eukaryota</taxon>
        <taxon>Fungi</taxon>
        <taxon>Dikarya</taxon>
        <taxon>Ascomycota</taxon>
        <taxon>Pezizomycotina</taxon>
        <taxon>Dothideomycetes</taxon>
        <taxon>Pleosporomycetidae</taxon>
        <taxon>Aulographales</taxon>
        <taxon>Aulographaceae</taxon>
    </lineage>
</organism>
<feature type="region of interest" description="Disordered" evidence="6">
    <location>
        <begin position="114"/>
        <end position="133"/>
    </location>
</feature>
<keyword evidence="3 7" id="KW-0489">Methyltransferase</keyword>
<feature type="region of interest" description="Disordered" evidence="6">
    <location>
        <begin position="1"/>
        <end position="27"/>
    </location>
</feature>
<gene>
    <name evidence="7" type="ORF">K402DRAFT_393375</name>
</gene>
<dbReference type="InterPro" id="IPR029063">
    <property type="entry name" value="SAM-dependent_MTases_sf"/>
</dbReference>
<dbReference type="SUPFAM" id="SSF53335">
    <property type="entry name" value="S-adenosyl-L-methionine-dependent methyltransferases"/>
    <property type="match status" value="1"/>
</dbReference>
<dbReference type="EC" id="2.1.1.22" evidence="2"/>
<dbReference type="GO" id="GO:0032259">
    <property type="term" value="P:methylation"/>
    <property type="evidence" value="ECO:0007669"/>
    <property type="project" value="UniProtKB-KW"/>
</dbReference>
<dbReference type="EMBL" id="ML977155">
    <property type="protein sequence ID" value="KAF1986749.1"/>
    <property type="molecule type" value="Genomic_DNA"/>
</dbReference>
<evidence type="ECO:0000256" key="1">
    <source>
        <dbReference type="ARBA" id="ARBA00010086"/>
    </source>
</evidence>